<accession>A0A067L6D2</accession>
<evidence type="ECO:0000313" key="1">
    <source>
        <dbReference type="EMBL" id="KDP42753.1"/>
    </source>
</evidence>
<evidence type="ECO:0000313" key="2">
    <source>
        <dbReference type="Proteomes" id="UP000027138"/>
    </source>
</evidence>
<name>A0A067L6D2_JATCU</name>
<sequence>MGWRAAAAAARAADAVAGGLVGLSFKSLFREVRTSEKYSGTSSAILVIFRTFQVPYWHTFGELFRTASGQAGLFAVRENRLFEPQNLSIHSA</sequence>
<dbReference type="Proteomes" id="UP000027138">
    <property type="component" value="Unassembled WGS sequence"/>
</dbReference>
<gene>
    <name evidence="1" type="ORF">JCGZ_23693</name>
</gene>
<dbReference type="EMBL" id="KK914288">
    <property type="protein sequence ID" value="KDP42753.1"/>
    <property type="molecule type" value="Genomic_DNA"/>
</dbReference>
<keyword evidence="2" id="KW-1185">Reference proteome</keyword>
<protein>
    <submittedName>
        <fullName evidence="1">Uncharacterized protein</fullName>
    </submittedName>
</protein>
<dbReference type="AlphaFoldDB" id="A0A067L6D2"/>
<organism evidence="1 2">
    <name type="scientific">Jatropha curcas</name>
    <name type="common">Barbados nut</name>
    <dbReference type="NCBI Taxonomy" id="180498"/>
    <lineage>
        <taxon>Eukaryota</taxon>
        <taxon>Viridiplantae</taxon>
        <taxon>Streptophyta</taxon>
        <taxon>Embryophyta</taxon>
        <taxon>Tracheophyta</taxon>
        <taxon>Spermatophyta</taxon>
        <taxon>Magnoliopsida</taxon>
        <taxon>eudicotyledons</taxon>
        <taxon>Gunneridae</taxon>
        <taxon>Pentapetalae</taxon>
        <taxon>rosids</taxon>
        <taxon>fabids</taxon>
        <taxon>Malpighiales</taxon>
        <taxon>Euphorbiaceae</taxon>
        <taxon>Crotonoideae</taxon>
        <taxon>Jatropheae</taxon>
        <taxon>Jatropha</taxon>
    </lineage>
</organism>
<reference evidence="1 2" key="1">
    <citation type="journal article" date="2014" name="PLoS ONE">
        <title>Global Analysis of Gene Expression Profiles in Physic Nut (Jatropha curcas L.) Seedlings Exposed to Salt Stress.</title>
        <authorList>
            <person name="Zhang L."/>
            <person name="Zhang C."/>
            <person name="Wu P."/>
            <person name="Chen Y."/>
            <person name="Li M."/>
            <person name="Jiang H."/>
            <person name="Wu G."/>
        </authorList>
    </citation>
    <scope>NUCLEOTIDE SEQUENCE [LARGE SCALE GENOMIC DNA]</scope>
    <source>
        <strain evidence="2">cv. GZQX0401</strain>
        <tissue evidence="1">Young leaves</tissue>
    </source>
</reference>
<proteinExistence type="predicted"/>